<organism evidence="4 5">
    <name type="scientific">Asticcacaulis biprosthecium C19</name>
    <dbReference type="NCBI Taxonomy" id="715226"/>
    <lineage>
        <taxon>Bacteria</taxon>
        <taxon>Pseudomonadati</taxon>
        <taxon>Pseudomonadota</taxon>
        <taxon>Alphaproteobacteria</taxon>
        <taxon>Caulobacterales</taxon>
        <taxon>Caulobacteraceae</taxon>
        <taxon>Asticcacaulis</taxon>
    </lineage>
</organism>
<dbReference type="GO" id="GO:0005576">
    <property type="term" value="C:extracellular region"/>
    <property type="evidence" value="ECO:0007669"/>
    <property type="project" value="UniProtKB-SubCell"/>
</dbReference>
<reference evidence="5" key="1">
    <citation type="submission" date="2011-03" db="EMBL/GenBank/DDBJ databases">
        <title>Draft genome sequence of Brevundimonas diminuta.</title>
        <authorList>
            <person name="Brown P.J.B."/>
            <person name="Buechlein A."/>
            <person name="Hemmerich C."/>
            <person name="Brun Y.V."/>
        </authorList>
    </citation>
    <scope>NUCLEOTIDE SEQUENCE [LARGE SCALE GENOMIC DNA]</scope>
    <source>
        <strain evidence="5">C19</strain>
    </source>
</reference>
<evidence type="ECO:0000313" key="4">
    <source>
        <dbReference type="EMBL" id="EGF93000.1"/>
    </source>
</evidence>
<keyword evidence="5" id="KW-1185">Reference proteome</keyword>
<proteinExistence type="predicted"/>
<feature type="region of interest" description="Disordered" evidence="3">
    <location>
        <begin position="228"/>
        <end position="255"/>
    </location>
</feature>
<protein>
    <submittedName>
        <fullName evidence="4">Hemolysin-type calcium-binding repeat 2 copies family protein</fullName>
    </submittedName>
</protein>
<evidence type="ECO:0000256" key="1">
    <source>
        <dbReference type="ARBA" id="ARBA00004613"/>
    </source>
</evidence>
<sequence>MGLKPGALATDTCATKQGSEDKMALYNGNNSDNLITGSVLADQIYGRGGNDVLDGGDGNDLIDGGNDHDVLYGGAGHDSLYGGSGNDNLIGGAGDDQLYGGQGQDWATYTGGAAIVANLNTGLVTGQGSDTLNGIENIMGSDFADILQGNASANKLHGGGGDDRFVVSYGYDELVGGTGTDVLDFINAGPVQVSLLQGTYYMNNNNAGTATGFEDILGGNSNDLLRGDNGANRIDGRGGQDTLDGQGGADVLTASGGHDSLTGGAGNDSFVIAASSGNIVISDFTQGSDVIDLSHYFDQNGQSAVWSASAAQQGANTVLTLTGAAQTVTVTLNNVVRANLTAADFVNPAPTLPAPVYVPTGDVFVATPVSGGGAQSLVIGQFDDGLDLIDLSAFGYVYDSGLNDYVATVWYDNGLRQAGGDVVTTFHDGSGATFTLVIGNTQLSQIDLGDFIF</sequence>
<dbReference type="STRING" id="715226.ABI_14390"/>
<evidence type="ECO:0000256" key="2">
    <source>
        <dbReference type="ARBA" id="ARBA00022525"/>
    </source>
</evidence>
<dbReference type="AlphaFoldDB" id="F4QIL1"/>
<dbReference type="PANTHER" id="PTHR38340">
    <property type="entry name" value="S-LAYER PROTEIN"/>
    <property type="match status" value="1"/>
</dbReference>
<keyword evidence="2" id="KW-0964">Secreted</keyword>
<dbReference type="PRINTS" id="PR00313">
    <property type="entry name" value="CABNDNGRPT"/>
</dbReference>
<dbReference type="Pfam" id="PF00353">
    <property type="entry name" value="HemolysinCabind"/>
    <property type="match status" value="4"/>
</dbReference>
<dbReference type="InterPro" id="IPR011049">
    <property type="entry name" value="Serralysin-like_metalloprot_C"/>
</dbReference>
<dbReference type="InterPro" id="IPR050557">
    <property type="entry name" value="RTX_toxin/Mannuronan_C5-epim"/>
</dbReference>
<comment type="subcellular location">
    <subcellularLocation>
        <location evidence="1">Secreted</location>
    </subcellularLocation>
</comment>
<dbReference type="EMBL" id="GL883077">
    <property type="protein sequence ID" value="EGF93000.1"/>
    <property type="molecule type" value="Genomic_DNA"/>
</dbReference>
<dbReference type="PROSITE" id="PS00330">
    <property type="entry name" value="HEMOLYSIN_CALCIUM"/>
    <property type="match status" value="4"/>
</dbReference>
<evidence type="ECO:0000313" key="5">
    <source>
        <dbReference type="Proteomes" id="UP000006512"/>
    </source>
</evidence>
<dbReference type="PANTHER" id="PTHR38340:SF1">
    <property type="entry name" value="S-LAYER PROTEIN"/>
    <property type="match status" value="1"/>
</dbReference>
<dbReference type="HOGENOM" id="CLU_603632_0_0_5"/>
<dbReference type="eggNOG" id="COG2931">
    <property type="taxonomic scope" value="Bacteria"/>
</dbReference>
<dbReference type="InterPro" id="IPR018511">
    <property type="entry name" value="Hemolysin-typ_Ca-bd_CS"/>
</dbReference>
<dbReference type="SUPFAM" id="SSF51120">
    <property type="entry name" value="beta-Roll"/>
    <property type="match status" value="3"/>
</dbReference>
<dbReference type="Gene3D" id="2.150.10.10">
    <property type="entry name" value="Serralysin-like metalloprotease, C-terminal"/>
    <property type="match status" value="3"/>
</dbReference>
<name>F4QIL1_9CAUL</name>
<dbReference type="OrthoDB" id="9342475at2"/>
<dbReference type="Proteomes" id="UP000006512">
    <property type="component" value="Unassembled WGS sequence"/>
</dbReference>
<evidence type="ECO:0000256" key="3">
    <source>
        <dbReference type="SAM" id="MobiDB-lite"/>
    </source>
</evidence>
<dbReference type="GO" id="GO:0005509">
    <property type="term" value="F:calcium ion binding"/>
    <property type="evidence" value="ECO:0007669"/>
    <property type="project" value="InterPro"/>
</dbReference>
<accession>F4QIL1</accession>
<dbReference type="InterPro" id="IPR001343">
    <property type="entry name" value="Hemolysn_Ca-bd"/>
</dbReference>
<gene>
    <name evidence="4" type="ORF">ABI_14390</name>
</gene>